<dbReference type="Proteomes" id="UP000294619">
    <property type="component" value="Unassembled WGS sequence"/>
</dbReference>
<accession>A0A4R3Y6M8</accession>
<feature type="transmembrane region" description="Helical" evidence="1">
    <location>
        <begin position="27"/>
        <end position="49"/>
    </location>
</feature>
<sequence length="83" mass="9067">MEILFLLLGFFALCAVAGVFFGVAIPAAISTIILSPLIIAYLLLIGAVLWLSEIHFLLGFVAWCGLIALAYIRYKQQKNHNAS</sequence>
<dbReference type="EMBL" id="SMCP01000005">
    <property type="protein sequence ID" value="TCV87262.1"/>
    <property type="molecule type" value="Genomic_DNA"/>
</dbReference>
<dbReference type="EMBL" id="VDGV01000154">
    <property type="protein sequence ID" value="TNG87526.1"/>
    <property type="molecule type" value="Genomic_DNA"/>
</dbReference>
<reference evidence="2 4" key="1">
    <citation type="submission" date="2019-03" db="EMBL/GenBank/DDBJ databases">
        <title>Genomic Encyclopedia of Type Strains, Phase IV (KMG-IV): sequencing the most valuable type-strain genomes for metagenomic binning, comparative biology and taxonomic classification.</title>
        <authorList>
            <person name="Goeker M."/>
        </authorList>
    </citation>
    <scope>NUCLEOTIDE SEQUENCE [LARGE SCALE GENOMIC DNA]</scope>
    <source>
        <strain evidence="2 4">DSM 28140</strain>
    </source>
</reference>
<comment type="caution">
    <text evidence="2">The sequence shown here is derived from an EMBL/GenBank/DDBJ whole genome shotgun (WGS) entry which is preliminary data.</text>
</comment>
<evidence type="ECO:0000256" key="1">
    <source>
        <dbReference type="SAM" id="Phobius"/>
    </source>
</evidence>
<evidence type="ECO:0000313" key="4">
    <source>
        <dbReference type="Proteomes" id="UP000294619"/>
    </source>
</evidence>
<proteinExistence type="predicted"/>
<dbReference type="AlphaFoldDB" id="A0A4R3Y6M8"/>
<dbReference type="RefSeq" id="WP_132966768.1">
    <property type="nucleotide sequence ID" value="NZ_LEKL01000064.1"/>
</dbReference>
<evidence type="ECO:0000313" key="2">
    <source>
        <dbReference type="EMBL" id="TCV87262.1"/>
    </source>
</evidence>
<keyword evidence="5" id="KW-1185">Reference proteome</keyword>
<evidence type="ECO:0000313" key="3">
    <source>
        <dbReference type="EMBL" id="TNG87526.1"/>
    </source>
</evidence>
<reference evidence="3 5" key="2">
    <citation type="submission" date="2019-05" db="EMBL/GenBank/DDBJ databases">
        <title>Pasteurellaceae isolates from reptiles.</title>
        <authorList>
            <person name="Bojesen A.M."/>
            <person name="Lund E."/>
        </authorList>
    </citation>
    <scope>NUCLEOTIDE SEQUENCE [LARGE SCALE GENOMIC DNA]</scope>
    <source>
        <strain evidence="3 5">ELNT2x</strain>
    </source>
</reference>
<keyword evidence="1" id="KW-0812">Transmembrane</keyword>
<evidence type="ECO:0000313" key="5">
    <source>
        <dbReference type="Proteomes" id="UP000305526"/>
    </source>
</evidence>
<name>A0A4R3Y6M8_9PAST</name>
<protein>
    <submittedName>
        <fullName evidence="2">Uncharacterized protein</fullName>
    </submittedName>
</protein>
<dbReference type="Proteomes" id="UP000305526">
    <property type="component" value="Unassembled WGS sequence"/>
</dbReference>
<gene>
    <name evidence="2" type="ORF">EDC16_105181</name>
    <name evidence="3" type="ORF">FHQ21_12005</name>
</gene>
<feature type="transmembrane region" description="Helical" evidence="1">
    <location>
        <begin position="56"/>
        <end position="74"/>
    </location>
</feature>
<keyword evidence="1" id="KW-0472">Membrane</keyword>
<keyword evidence="1" id="KW-1133">Transmembrane helix</keyword>
<organism evidence="2 4">
    <name type="scientific">Testudinibacter aquarius</name>
    <dbReference type="NCBI Taxonomy" id="1524974"/>
    <lineage>
        <taxon>Bacteria</taxon>
        <taxon>Pseudomonadati</taxon>
        <taxon>Pseudomonadota</taxon>
        <taxon>Gammaproteobacteria</taxon>
        <taxon>Pasteurellales</taxon>
        <taxon>Pasteurellaceae</taxon>
        <taxon>Testudinibacter</taxon>
    </lineage>
</organism>